<dbReference type="SUPFAM" id="SSF53300">
    <property type="entry name" value="vWA-like"/>
    <property type="match status" value="1"/>
</dbReference>
<sequence length="861" mass="95832">MAEAEKPIAAVAEDAAVGPEVEGKSSDAATTEEKPKHSVLNSKYPVLLPFNANIFASDKDFATYIDKLPFFSNPASNKDEFPSVEKAKRKVPQEFTSSATKVLKPTLAESENEVESKDEVDALMQNLALNQDADDLKSANKTLTENADVAFISTQSALVDLFYELTETLEGKRMEKVLKDAWEEDSLSTLKIVFNARSIHLGKASKPAAYHAMGWIYQNHPQTFLANLPWLVRPVIEKKAPKEEKKDEGQDSTTTKLVEAEDDDDFDMVSDFGDVKEPVKEVPIIQLPSADAPLCSNTSQFDVKNGVAHGYWKDLLNMLVLAANDEFHAKGDIRKIFNVQPEPKKRLRNWDAKEAKQRRTQTDKERHSRVIQKLKTDSVYEAFHLTVARLFASQLRVDSAALKTKKGRRNISLAAKWAPSHGEFHDKHTFIASSIAEILHSRESICPQVNESDRELYLKHARLAYRTVTVSPIRKFLAVVERDITANTFDKIKYERVPSLAMDRYQGLFIEKDEAHFSDFLSKVAGGTAKVSGAVLLPSTLVSKAMGHAGHGMYLGSRPAKAKSNPKARAIKAMAEGQLLDGQWKNLVQRIRDNGKLESSIAVCDVSGSMGSPRYPDGTTPMHSAIGLSLLLAEVVEQPFGGCFITFSSYPAIQKVGGPTDKRSFTDKVKYIMSSDWGMNTDFTAVFERLILPLAIKHNLKQEDMVKQVFVFSDMQFDSACDRNERWTTSFERIEKKYKEAGYEMPTLVFWNLAGSRSYDYEDRGVDGVTKPVEADQPGVALVSGYSQGQMKMFLDGGKFEDLGVEEEVQDEVLTDDEEDAVEGGSGVVGVKVVKKQKVDPISIIKKAISHPAYQMLKVVD</sequence>
<dbReference type="Gene3D" id="3.40.50.410">
    <property type="entry name" value="von Willebrand factor, type A domain"/>
    <property type="match status" value="1"/>
</dbReference>
<feature type="domain" description="DUF2828" evidence="2">
    <location>
        <begin position="144"/>
        <end position="597"/>
    </location>
</feature>
<evidence type="ECO:0000313" key="5">
    <source>
        <dbReference type="Proteomes" id="UP000800235"/>
    </source>
</evidence>
<feature type="compositionally biased region" description="Basic and acidic residues" evidence="1">
    <location>
        <begin position="21"/>
        <end position="36"/>
    </location>
</feature>
<reference evidence="4" key="1">
    <citation type="journal article" date="2020" name="Stud. Mycol.">
        <title>101 Dothideomycetes genomes: a test case for predicting lifestyles and emergence of pathogens.</title>
        <authorList>
            <person name="Haridas S."/>
            <person name="Albert R."/>
            <person name="Binder M."/>
            <person name="Bloem J."/>
            <person name="Labutti K."/>
            <person name="Salamov A."/>
            <person name="Andreopoulos B."/>
            <person name="Baker S."/>
            <person name="Barry K."/>
            <person name="Bills G."/>
            <person name="Bluhm B."/>
            <person name="Cannon C."/>
            <person name="Castanera R."/>
            <person name="Culley D."/>
            <person name="Daum C."/>
            <person name="Ezra D."/>
            <person name="Gonzalez J."/>
            <person name="Henrissat B."/>
            <person name="Kuo A."/>
            <person name="Liang C."/>
            <person name="Lipzen A."/>
            <person name="Lutzoni F."/>
            <person name="Magnuson J."/>
            <person name="Mondo S."/>
            <person name="Nolan M."/>
            <person name="Ohm R."/>
            <person name="Pangilinan J."/>
            <person name="Park H.-J."/>
            <person name="Ramirez L."/>
            <person name="Alfaro M."/>
            <person name="Sun H."/>
            <person name="Tritt A."/>
            <person name="Yoshinaga Y."/>
            <person name="Zwiers L.-H."/>
            <person name="Turgeon B."/>
            <person name="Goodwin S."/>
            <person name="Spatafora J."/>
            <person name="Crous P."/>
            <person name="Grigoriev I."/>
        </authorList>
    </citation>
    <scope>NUCLEOTIDE SEQUENCE</scope>
    <source>
        <strain evidence="4">CBS 130266</strain>
    </source>
</reference>
<dbReference type="InterPro" id="IPR056690">
    <property type="entry name" value="DUF7788"/>
</dbReference>
<dbReference type="Pfam" id="PF11443">
    <property type="entry name" value="DUF2828"/>
    <property type="match status" value="1"/>
</dbReference>
<dbReference type="InterPro" id="IPR036465">
    <property type="entry name" value="vWFA_dom_sf"/>
</dbReference>
<proteinExistence type="predicted"/>
<evidence type="ECO:0000313" key="4">
    <source>
        <dbReference type="EMBL" id="KAF2432194.1"/>
    </source>
</evidence>
<evidence type="ECO:0000259" key="3">
    <source>
        <dbReference type="Pfam" id="PF25043"/>
    </source>
</evidence>
<dbReference type="InterPro" id="IPR058580">
    <property type="entry name" value="DUF2828"/>
</dbReference>
<dbReference type="PANTHER" id="PTHR31373">
    <property type="entry name" value="OS06G0652100 PROTEIN"/>
    <property type="match status" value="1"/>
</dbReference>
<comment type="caution">
    <text evidence="4">The sequence shown here is derived from an EMBL/GenBank/DDBJ whole genome shotgun (WGS) entry which is preliminary data.</text>
</comment>
<evidence type="ECO:0000256" key="1">
    <source>
        <dbReference type="SAM" id="MobiDB-lite"/>
    </source>
</evidence>
<dbReference type="PANTHER" id="PTHR31373:SF27">
    <property type="entry name" value="TROVE DOMAIN-CONTAINING PROTEIN"/>
    <property type="match status" value="1"/>
</dbReference>
<gene>
    <name evidence="4" type="ORF">EJ08DRAFT_585813</name>
</gene>
<feature type="region of interest" description="Disordered" evidence="1">
    <location>
        <begin position="241"/>
        <end position="260"/>
    </location>
</feature>
<accession>A0A9P4NVW9</accession>
<feature type="domain" description="DUF7788" evidence="3">
    <location>
        <begin position="599"/>
        <end position="849"/>
    </location>
</feature>
<dbReference type="Proteomes" id="UP000800235">
    <property type="component" value="Unassembled WGS sequence"/>
</dbReference>
<feature type="region of interest" description="Disordered" evidence="1">
    <location>
        <begin position="1"/>
        <end position="38"/>
    </location>
</feature>
<name>A0A9P4NVW9_9PEZI</name>
<dbReference type="InterPro" id="IPR011205">
    <property type="entry name" value="UCP015417_vWA"/>
</dbReference>
<organism evidence="4 5">
    <name type="scientific">Tothia fuscella</name>
    <dbReference type="NCBI Taxonomy" id="1048955"/>
    <lineage>
        <taxon>Eukaryota</taxon>
        <taxon>Fungi</taxon>
        <taxon>Dikarya</taxon>
        <taxon>Ascomycota</taxon>
        <taxon>Pezizomycotina</taxon>
        <taxon>Dothideomycetes</taxon>
        <taxon>Pleosporomycetidae</taxon>
        <taxon>Venturiales</taxon>
        <taxon>Cylindrosympodiaceae</taxon>
        <taxon>Tothia</taxon>
    </lineage>
</organism>
<dbReference type="PIRSF" id="PIRSF015417">
    <property type="entry name" value="T31B5_30_vWA"/>
    <property type="match status" value="1"/>
</dbReference>
<dbReference type="Pfam" id="PF25043">
    <property type="entry name" value="DUF7788"/>
    <property type="match status" value="1"/>
</dbReference>
<dbReference type="EMBL" id="MU007027">
    <property type="protein sequence ID" value="KAF2432194.1"/>
    <property type="molecule type" value="Genomic_DNA"/>
</dbReference>
<keyword evidence="5" id="KW-1185">Reference proteome</keyword>
<dbReference type="OrthoDB" id="1149618at2759"/>
<dbReference type="AlphaFoldDB" id="A0A9P4NVW9"/>
<protein>
    <submittedName>
        <fullName evidence="4">Uncharacterized protein</fullName>
    </submittedName>
</protein>
<evidence type="ECO:0000259" key="2">
    <source>
        <dbReference type="Pfam" id="PF11443"/>
    </source>
</evidence>